<feature type="domain" description="Sulfatase N-terminal" evidence="3">
    <location>
        <begin position="14"/>
        <end position="64"/>
    </location>
</feature>
<protein>
    <recommendedName>
        <fullName evidence="3">Sulfatase N-terminal domain-containing protein</fullName>
    </recommendedName>
</protein>
<dbReference type="EMBL" id="UINC01213798">
    <property type="protein sequence ID" value="SVE38735.1"/>
    <property type="molecule type" value="Genomic_DNA"/>
</dbReference>
<dbReference type="GO" id="GO:0004065">
    <property type="term" value="F:arylsulfatase activity"/>
    <property type="evidence" value="ECO:0007669"/>
    <property type="project" value="TreeGrafter"/>
</dbReference>
<dbReference type="Gene3D" id="3.40.720.10">
    <property type="entry name" value="Alkaline Phosphatase, subunit A"/>
    <property type="match status" value="1"/>
</dbReference>
<proteinExistence type="inferred from homology"/>
<name>A0A383D3A2_9ZZZZ</name>
<evidence type="ECO:0000256" key="2">
    <source>
        <dbReference type="ARBA" id="ARBA00022801"/>
    </source>
</evidence>
<evidence type="ECO:0000259" key="3">
    <source>
        <dbReference type="Pfam" id="PF00884"/>
    </source>
</evidence>
<reference evidence="4" key="1">
    <citation type="submission" date="2018-05" db="EMBL/GenBank/DDBJ databases">
        <authorList>
            <person name="Lanie J.A."/>
            <person name="Ng W.-L."/>
            <person name="Kazmierczak K.M."/>
            <person name="Andrzejewski T.M."/>
            <person name="Davidsen T.M."/>
            <person name="Wayne K.J."/>
            <person name="Tettelin H."/>
            <person name="Glass J.I."/>
            <person name="Rusch D."/>
            <person name="Podicherti R."/>
            <person name="Tsui H.-C.T."/>
            <person name="Winkler M.E."/>
        </authorList>
    </citation>
    <scope>NUCLEOTIDE SEQUENCE</scope>
</reference>
<dbReference type="InterPro" id="IPR017850">
    <property type="entry name" value="Alkaline_phosphatase_core_sf"/>
</dbReference>
<gene>
    <name evidence="4" type="ORF">METZ01_LOCUS491589</name>
</gene>
<comment type="similarity">
    <text evidence="1">Belongs to the sulfatase family.</text>
</comment>
<dbReference type="InterPro" id="IPR050738">
    <property type="entry name" value="Sulfatase"/>
</dbReference>
<feature type="non-terminal residue" evidence="4">
    <location>
        <position position="65"/>
    </location>
</feature>
<keyword evidence="2" id="KW-0378">Hydrolase</keyword>
<sequence length="65" mass="7087">MALWTLNLSAAPRPNIVLIMADDLGFADIGCYGSEIRTPNLDALAAKGLRFSQFYNTAKCHSSRV</sequence>
<evidence type="ECO:0000313" key="4">
    <source>
        <dbReference type="EMBL" id="SVE38735.1"/>
    </source>
</evidence>
<dbReference type="InterPro" id="IPR000917">
    <property type="entry name" value="Sulfatase_N"/>
</dbReference>
<evidence type="ECO:0000256" key="1">
    <source>
        <dbReference type="ARBA" id="ARBA00008779"/>
    </source>
</evidence>
<dbReference type="Pfam" id="PF00884">
    <property type="entry name" value="Sulfatase"/>
    <property type="match status" value="1"/>
</dbReference>
<organism evidence="4">
    <name type="scientific">marine metagenome</name>
    <dbReference type="NCBI Taxonomy" id="408172"/>
    <lineage>
        <taxon>unclassified sequences</taxon>
        <taxon>metagenomes</taxon>
        <taxon>ecological metagenomes</taxon>
    </lineage>
</organism>
<dbReference type="SUPFAM" id="SSF53649">
    <property type="entry name" value="Alkaline phosphatase-like"/>
    <property type="match status" value="1"/>
</dbReference>
<accession>A0A383D3A2</accession>
<dbReference type="AlphaFoldDB" id="A0A383D3A2"/>
<dbReference type="PANTHER" id="PTHR42693:SF53">
    <property type="entry name" value="ENDO-4-O-SULFATASE"/>
    <property type="match status" value="1"/>
</dbReference>
<dbReference type="PANTHER" id="PTHR42693">
    <property type="entry name" value="ARYLSULFATASE FAMILY MEMBER"/>
    <property type="match status" value="1"/>
</dbReference>